<evidence type="ECO:0000313" key="1">
    <source>
        <dbReference type="EMBL" id="KAL3516408.1"/>
    </source>
</evidence>
<evidence type="ECO:0008006" key="3">
    <source>
        <dbReference type="Google" id="ProtNLM"/>
    </source>
</evidence>
<dbReference type="AlphaFoldDB" id="A0ABD2ZFA8"/>
<evidence type="ECO:0000313" key="2">
    <source>
        <dbReference type="Proteomes" id="UP001630127"/>
    </source>
</evidence>
<protein>
    <recommendedName>
        <fullName evidence="3">Protein FAR1-RELATED SEQUENCE</fullName>
    </recommendedName>
</protein>
<name>A0ABD2ZFA8_9GENT</name>
<comment type="caution">
    <text evidence="1">The sequence shown here is derived from an EMBL/GenBank/DDBJ whole genome shotgun (WGS) entry which is preliminary data.</text>
</comment>
<organism evidence="1 2">
    <name type="scientific">Cinchona calisaya</name>
    <dbReference type="NCBI Taxonomy" id="153742"/>
    <lineage>
        <taxon>Eukaryota</taxon>
        <taxon>Viridiplantae</taxon>
        <taxon>Streptophyta</taxon>
        <taxon>Embryophyta</taxon>
        <taxon>Tracheophyta</taxon>
        <taxon>Spermatophyta</taxon>
        <taxon>Magnoliopsida</taxon>
        <taxon>eudicotyledons</taxon>
        <taxon>Gunneridae</taxon>
        <taxon>Pentapetalae</taxon>
        <taxon>asterids</taxon>
        <taxon>lamiids</taxon>
        <taxon>Gentianales</taxon>
        <taxon>Rubiaceae</taxon>
        <taxon>Cinchonoideae</taxon>
        <taxon>Cinchoneae</taxon>
        <taxon>Cinchona</taxon>
    </lineage>
</organism>
<dbReference type="EMBL" id="JBJUIK010000010">
    <property type="protein sequence ID" value="KAL3516408.1"/>
    <property type="molecule type" value="Genomic_DNA"/>
</dbReference>
<dbReference type="Proteomes" id="UP001630127">
    <property type="component" value="Unassembled WGS sequence"/>
</dbReference>
<gene>
    <name evidence="1" type="ORF">ACH5RR_023310</name>
</gene>
<accession>A0ABD2ZFA8</accession>
<reference evidence="1 2" key="1">
    <citation type="submission" date="2024-11" db="EMBL/GenBank/DDBJ databases">
        <title>A near-complete genome assembly of Cinchona calisaya.</title>
        <authorList>
            <person name="Lian D.C."/>
            <person name="Zhao X.W."/>
            <person name="Wei L."/>
        </authorList>
    </citation>
    <scope>NUCLEOTIDE SEQUENCE [LARGE SCALE GENOMIC DNA]</scope>
    <source>
        <tissue evidence="1">Nenye</tissue>
    </source>
</reference>
<proteinExistence type="predicted"/>
<sequence>MGILCTHALGAIKVNNVLEIPYMYLLKRWIMEAVLMTRINNKFFPMNGSRSQLAFTNCAMHFAYDIITRSAPHETKRNMVWNALEDMSALVDDVSKENEVIQKKVLVNNASNKDNNDKFEDDGTTAILNLVKIRSKRGKRGCLKAISRNEEKIIVSR</sequence>
<keyword evidence="2" id="KW-1185">Reference proteome</keyword>